<reference evidence="5 6" key="1">
    <citation type="journal article" date="2023" name="Microbiol. Resour. Announc.">
        <title>Complete Genome Sequence of Mycobacterium wuenschmanii, a novel Nontuberculous Mycobacterium Isolated from a captive population of Amazon Milk Frogs.</title>
        <authorList>
            <person name="Hicks J."/>
            <person name="Zeineldin M."/>
            <person name="Ward H."/>
            <person name="Wuenschmann A."/>
            <person name="Camp P."/>
            <person name="Farrell D."/>
            <person name="Lehman K."/>
            <person name="Thacker T."/>
            <person name="Cuthbert E."/>
        </authorList>
    </citation>
    <scope>NUCLEOTIDE SEQUENCE [LARGE SCALE GENOMIC DNA]</scope>
    <source>
        <strain evidence="5 6">Wuenschmanii</strain>
    </source>
</reference>
<gene>
    <name evidence="5" type="ORF">PT015_17950</name>
</gene>
<dbReference type="InterPro" id="IPR002937">
    <property type="entry name" value="Amino_oxidase"/>
</dbReference>
<dbReference type="Gene3D" id="3.50.50.60">
    <property type="entry name" value="FAD/NAD(P)-binding domain"/>
    <property type="match status" value="1"/>
</dbReference>
<comment type="cofactor">
    <cofactor evidence="1">
        <name>FAD</name>
        <dbReference type="ChEBI" id="CHEBI:57692"/>
    </cofactor>
</comment>
<protein>
    <submittedName>
        <fullName evidence="5">NAD(P)/FAD-dependent oxidoreductase</fullName>
        <ecNumber evidence="5">1.-.-.-</ecNumber>
    </submittedName>
</protein>
<dbReference type="PANTHER" id="PTHR43563:SF1">
    <property type="entry name" value="AMINE OXIDASE [FLAVIN-CONTAINING] B"/>
    <property type="match status" value="1"/>
</dbReference>
<organism evidence="5 6">
    <name type="scientific">Candidatus Mycobacterium wuenschmannii</name>
    <dbReference type="NCBI Taxonomy" id="3027808"/>
    <lineage>
        <taxon>Bacteria</taxon>
        <taxon>Bacillati</taxon>
        <taxon>Actinomycetota</taxon>
        <taxon>Actinomycetes</taxon>
        <taxon>Mycobacteriales</taxon>
        <taxon>Mycobacteriaceae</taxon>
        <taxon>Mycobacterium</taxon>
    </lineage>
</organism>
<accession>A0ABY8VX68</accession>
<evidence type="ECO:0000259" key="4">
    <source>
        <dbReference type="Pfam" id="PF01593"/>
    </source>
</evidence>
<proteinExistence type="inferred from homology"/>
<evidence type="ECO:0000256" key="1">
    <source>
        <dbReference type="ARBA" id="ARBA00001974"/>
    </source>
</evidence>
<feature type="domain" description="Amine oxidase" evidence="4">
    <location>
        <begin position="18"/>
        <end position="428"/>
    </location>
</feature>
<dbReference type="GO" id="GO:0016491">
    <property type="term" value="F:oxidoreductase activity"/>
    <property type="evidence" value="ECO:0007669"/>
    <property type="project" value="UniProtKB-KW"/>
</dbReference>
<dbReference type="InterPro" id="IPR001613">
    <property type="entry name" value="Flavin_amine_oxidase"/>
</dbReference>
<dbReference type="PANTHER" id="PTHR43563">
    <property type="entry name" value="AMINE OXIDASE"/>
    <property type="match status" value="1"/>
</dbReference>
<keyword evidence="3 5" id="KW-0560">Oxidoreductase</keyword>
<dbReference type="InterPro" id="IPR050703">
    <property type="entry name" value="Flavin_MAO"/>
</dbReference>
<evidence type="ECO:0000256" key="3">
    <source>
        <dbReference type="ARBA" id="ARBA00023002"/>
    </source>
</evidence>
<comment type="similarity">
    <text evidence="2">Belongs to the flavin monoamine oxidase family.</text>
</comment>
<dbReference type="Proteomes" id="UP001236585">
    <property type="component" value="Chromosome"/>
</dbReference>
<dbReference type="EMBL" id="CP126981">
    <property type="protein sequence ID" value="WIM86752.1"/>
    <property type="molecule type" value="Genomic_DNA"/>
</dbReference>
<dbReference type="PRINTS" id="PR00757">
    <property type="entry name" value="AMINEOXDASEF"/>
</dbReference>
<name>A0ABY8VX68_9MYCO</name>
<dbReference type="RefSeq" id="WP_285186250.1">
    <property type="nucleotide sequence ID" value="NZ_CP126981.1"/>
</dbReference>
<sequence>MAHPAPSEATVVVVGAGMAGLTAARELHRRGIDVVVLEAADRLGGRAMSEPTSLGSWVDLGGQWIGHDHHRIMALAKEFDSAHFTMHTQLLPRLVEGPRRLPAHSLAGAFLVLAGVEAVAYVATPRRWDNAAVESWLRKVPGRRVRRLLEVLAWISWTADLDRFSVRAMLKMIRLQGGLHTAMATKGGAQDSLLVRGVASLIDALAAELGPRVLPGQRVSTIRATDEGVVVQTSTGDIAAAKVIVTAPPPMAARITYDPPLPHALAALQRDSYMGSVYKSIAVYEKPFWRERNGGEFIVLDRPGRAVFDTTPPDGPGHLCILVAGPEARELDALDPPDRREAVLGILAHHIGLEVLEPVDWHEKAWHRDEYAGGGYMAVPNPGSAAHFPMPSEPVGNIHWAGSETAHDHPGYLEGAIDSGHRVAHEVIEALQVNRGVPR</sequence>
<evidence type="ECO:0000256" key="2">
    <source>
        <dbReference type="ARBA" id="ARBA00005995"/>
    </source>
</evidence>
<dbReference type="Pfam" id="PF01593">
    <property type="entry name" value="Amino_oxidase"/>
    <property type="match status" value="1"/>
</dbReference>
<evidence type="ECO:0000313" key="6">
    <source>
        <dbReference type="Proteomes" id="UP001236585"/>
    </source>
</evidence>
<evidence type="ECO:0000313" key="5">
    <source>
        <dbReference type="EMBL" id="WIM86752.1"/>
    </source>
</evidence>
<dbReference type="InterPro" id="IPR036188">
    <property type="entry name" value="FAD/NAD-bd_sf"/>
</dbReference>
<dbReference type="SUPFAM" id="SSF51905">
    <property type="entry name" value="FAD/NAD(P)-binding domain"/>
    <property type="match status" value="1"/>
</dbReference>
<keyword evidence="6" id="KW-1185">Reference proteome</keyword>
<dbReference type="SUPFAM" id="SSF54373">
    <property type="entry name" value="FAD-linked reductases, C-terminal domain"/>
    <property type="match status" value="1"/>
</dbReference>
<dbReference type="EC" id="1.-.-.-" evidence="5"/>